<comment type="cofactor">
    <cofactor evidence="1">
        <name>Zn(2+)</name>
        <dbReference type="ChEBI" id="CHEBI:29105"/>
    </cofactor>
</comment>
<gene>
    <name evidence="14" type="ORF">LSH36_477g02015</name>
</gene>
<evidence type="ECO:0000256" key="2">
    <source>
        <dbReference type="ARBA" id="ARBA00007357"/>
    </source>
</evidence>
<accession>A0AAD9J9S8</accession>
<dbReference type="FunFam" id="3.40.390.10:FF:000076">
    <property type="entry name" value="membrane metallo-endopeptidase-like 1"/>
    <property type="match status" value="1"/>
</dbReference>
<feature type="region of interest" description="Disordered" evidence="10">
    <location>
        <begin position="1"/>
        <end position="23"/>
    </location>
</feature>
<dbReference type="GO" id="GO:0005886">
    <property type="term" value="C:plasma membrane"/>
    <property type="evidence" value="ECO:0007669"/>
    <property type="project" value="TreeGrafter"/>
</dbReference>
<dbReference type="Pfam" id="PF05649">
    <property type="entry name" value="Peptidase_M13_N"/>
    <property type="match status" value="1"/>
</dbReference>
<feature type="transmembrane region" description="Helical" evidence="11">
    <location>
        <begin position="50"/>
        <end position="70"/>
    </location>
</feature>
<dbReference type="InterPro" id="IPR024079">
    <property type="entry name" value="MetalloPept_cat_dom_sf"/>
</dbReference>
<dbReference type="PANTHER" id="PTHR11733">
    <property type="entry name" value="ZINC METALLOPROTEASE FAMILY M13 NEPRILYSIN-RELATED"/>
    <property type="match status" value="1"/>
</dbReference>
<evidence type="ECO:0000256" key="9">
    <source>
        <dbReference type="ARBA" id="ARBA00023180"/>
    </source>
</evidence>
<keyword evidence="11" id="KW-0812">Transmembrane</keyword>
<dbReference type="PRINTS" id="PR00786">
    <property type="entry name" value="NEPRILYSIN"/>
</dbReference>
<comment type="caution">
    <text evidence="14">The sequence shown here is derived from an EMBL/GenBank/DDBJ whole genome shotgun (WGS) entry which is preliminary data.</text>
</comment>
<organism evidence="14 15">
    <name type="scientific">Paralvinella palmiformis</name>
    <dbReference type="NCBI Taxonomy" id="53620"/>
    <lineage>
        <taxon>Eukaryota</taxon>
        <taxon>Metazoa</taxon>
        <taxon>Spiralia</taxon>
        <taxon>Lophotrochozoa</taxon>
        <taxon>Annelida</taxon>
        <taxon>Polychaeta</taxon>
        <taxon>Sedentaria</taxon>
        <taxon>Canalipalpata</taxon>
        <taxon>Terebellida</taxon>
        <taxon>Terebelliformia</taxon>
        <taxon>Alvinellidae</taxon>
        <taxon>Paralvinella</taxon>
    </lineage>
</organism>
<feature type="domain" description="Peptidase M13 N-terminal" evidence="13">
    <location>
        <begin position="156"/>
        <end position="483"/>
    </location>
</feature>
<dbReference type="InterPro" id="IPR018497">
    <property type="entry name" value="Peptidase_M13_C"/>
</dbReference>
<evidence type="ECO:0000256" key="8">
    <source>
        <dbReference type="ARBA" id="ARBA00023157"/>
    </source>
</evidence>
<dbReference type="InterPro" id="IPR008753">
    <property type="entry name" value="Peptidase_M13_N"/>
</dbReference>
<keyword evidence="5" id="KW-0378">Hydrolase</keyword>
<evidence type="ECO:0000256" key="1">
    <source>
        <dbReference type="ARBA" id="ARBA00001947"/>
    </source>
</evidence>
<keyword evidence="11" id="KW-1133">Transmembrane helix</keyword>
<dbReference type="Proteomes" id="UP001208570">
    <property type="component" value="Unassembled WGS sequence"/>
</dbReference>
<evidence type="ECO:0000313" key="15">
    <source>
        <dbReference type="Proteomes" id="UP001208570"/>
    </source>
</evidence>
<sequence length="774" mass="87766">MSGQKYKRTNFEEDDNVSNGGTPPGVTYDPSIAFKAGASFWQKRTILEKLLLSLSAVLAVVVIILGIVVGTQKPQRLVVPPAEKKQKTNLCTTLPCVTVASAVLNSMDPTADPCDDFYQYACGGWTKAHPIPSGQSRWGTFSVMDQQNQVVIKNELASLGAKPLLSLLKTLGGWQVTPGTGSWDIANFDIQSLIEMVHSYGMGPLFYMGVGEDEKDTEHNILQFDESGLGLARDQYLNKTIEEDKTLSGYLKYMTDIGVLLGGSYNETKEQMYKVIEFEQKLANITTPMEDRRDDEKLYHKITVRELQNLAPFLDWLHYINSQLNVTTPCVVVDEDEKILTYAPEYLEKLTDLLTDLQKTEEDKIILNNYLIWNVVRPLVAYLSKPFQNARKEFLEILTGVSGEEELWRYCTSDTNSVLGFAVGAMFVRKTFHGESKNKAEEMISDIKQAFKKNLANITWMDEETKRAAADKADAVVDMIGFPPYILNTTALNEKYDKLFINESEYFQNNIRVLKFSIKKNLDKLRKPPERQSWSMTPATVNAYYTPTRNEIVFPAGILQAPFFDQKYPKSLNYGGMGVVMGHELTHGFDDQGREYDKYGVLRPWWNQASIEKFKERSQCVVDQYSNYKINGDHIKGKQTLGENIADNGGLKAAFHSWILHQDPQQCHYAREQFLLNDLFATFHAYSQWISENGQEPSLPGVNLTDKQLFFLAFAQVWCSNSKPESVLMGLLTDPHSPSRYRVIGPLSNSKDFATEFHCKSDSYMNPAKKCEVW</sequence>
<dbReference type="Gene3D" id="3.40.390.10">
    <property type="entry name" value="Collagenase (Catalytic Domain)"/>
    <property type="match status" value="1"/>
</dbReference>
<protein>
    <recommendedName>
        <fullName evidence="16">Endothelin-converting enzyme 1</fullName>
    </recommendedName>
</protein>
<dbReference type="InterPro" id="IPR042089">
    <property type="entry name" value="Peptidase_M13_dom_2"/>
</dbReference>
<dbReference type="Gene3D" id="1.10.1380.10">
    <property type="entry name" value="Neutral endopeptidase , domain2"/>
    <property type="match status" value="1"/>
</dbReference>
<feature type="domain" description="Peptidase M13 C-terminal" evidence="12">
    <location>
        <begin position="542"/>
        <end position="659"/>
    </location>
</feature>
<name>A0AAD9J9S8_9ANNE</name>
<dbReference type="SUPFAM" id="SSF55486">
    <property type="entry name" value="Metalloproteases ('zincins'), catalytic domain"/>
    <property type="match status" value="1"/>
</dbReference>
<evidence type="ECO:0000313" key="14">
    <source>
        <dbReference type="EMBL" id="KAK2148889.1"/>
    </source>
</evidence>
<dbReference type="PROSITE" id="PS51885">
    <property type="entry name" value="NEPRILYSIN"/>
    <property type="match status" value="1"/>
</dbReference>
<evidence type="ECO:0000256" key="6">
    <source>
        <dbReference type="ARBA" id="ARBA00022833"/>
    </source>
</evidence>
<evidence type="ECO:0000256" key="7">
    <source>
        <dbReference type="ARBA" id="ARBA00023049"/>
    </source>
</evidence>
<keyword evidence="8" id="KW-1015">Disulfide bond</keyword>
<feature type="domain" description="Peptidase M13 C-terminal" evidence="12">
    <location>
        <begin position="681"/>
        <end position="773"/>
    </location>
</feature>
<keyword evidence="3" id="KW-0645">Protease</keyword>
<evidence type="ECO:0000256" key="10">
    <source>
        <dbReference type="SAM" id="MobiDB-lite"/>
    </source>
</evidence>
<keyword evidence="11" id="KW-0472">Membrane</keyword>
<dbReference type="CDD" id="cd08662">
    <property type="entry name" value="M13"/>
    <property type="match status" value="1"/>
</dbReference>
<dbReference type="Pfam" id="PF01431">
    <property type="entry name" value="Peptidase_M13"/>
    <property type="match status" value="2"/>
</dbReference>
<evidence type="ECO:0000256" key="3">
    <source>
        <dbReference type="ARBA" id="ARBA00022670"/>
    </source>
</evidence>
<keyword evidence="6" id="KW-0862">Zinc</keyword>
<proteinExistence type="inferred from homology"/>
<keyword evidence="7" id="KW-0482">Metalloprotease</keyword>
<dbReference type="GO" id="GO:0004222">
    <property type="term" value="F:metalloendopeptidase activity"/>
    <property type="evidence" value="ECO:0007669"/>
    <property type="project" value="InterPro"/>
</dbReference>
<evidence type="ECO:0000259" key="12">
    <source>
        <dbReference type="Pfam" id="PF01431"/>
    </source>
</evidence>
<dbReference type="GO" id="GO:0046872">
    <property type="term" value="F:metal ion binding"/>
    <property type="evidence" value="ECO:0007669"/>
    <property type="project" value="UniProtKB-KW"/>
</dbReference>
<keyword evidence="15" id="KW-1185">Reference proteome</keyword>
<evidence type="ECO:0000256" key="5">
    <source>
        <dbReference type="ARBA" id="ARBA00022801"/>
    </source>
</evidence>
<reference evidence="14" key="1">
    <citation type="journal article" date="2023" name="Mol. Biol. Evol.">
        <title>Third-Generation Sequencing Reveals the Adaptive Role of the Epigenome in Three Deep-Sea Polychaetes.</title>
        <authorList>
            <person name="Perez M."/>
            <person name="Aroh O."/>
            <person name="Sun Y."/>
            <person name="Lan Y."/>
            <person name="Juniper S.K."/>
            <person name="Young C.R."/>
            <person name="Angers B."/>
            <person name="Qian P.Y."/>
        </authorList>
    </citation>
    <scope>NUCLEOTIDE SEQUENCE</scope>
    <source>
        <strain evidence="14">P08H-3</strain>
    </source>
</reference>
<dbReference type="AlphaFoldDB" id="A0AAD9J9S8"/>
<evidence type="ECO:0000259" key="13">
    <source>
        <dbReference type="Pfam" id="PF05649"/>
    </source>
</evidence>
<dbReference type="PANTHER" id="PTHR11733:SF167">
    <property type="entry name" value="FI17812P1-RELATED"/>
    <property type="match status" value="1"/>
</dbReference>
<evidence type="ECO:0000256" key="4">
    <source>
        <dbReference type="ARBA" id="ARBA00022723"/>
    </source>
</evidence>
<dbReference type="InterPro" id="IPR000718">
    <property type="entry name" value="Peptidase_M13"/>
</dbReference>
<keyword evidence="4" id="KW-0479">Metal-binding</keyword>
<dbReference type="GO" id="GO:0016485">
    <property type="term" value="P:protein processing"/>
    <property type="evidence" value="ECO:0007669"/>
    <property type="project" value="TreeGrafter"/>
</dbReference>
<comment type="similarity">
    <text evidence="2">Belongs to the peptidase M13 family.</text>
</comment>
<evidence type="ECO:0000256" key="11">
    <source>
        <dbReference type="SAM" id="Phobius"/>
    </source>
</evidence>
<evidence type="ECO:0008006" key="16">
    <source>
        <dbReference type="Google" id="ProtNLM"/>
    </source>
</evidence>
<keyword evidence="9" id="KW-0325">Glycoprotein</keyword>
<dbReference type="EMBL" id="JAODUP010000477">
    <property type="protein sequence ID" value="KAK2148889.1"/>
    <property type="molecule type" value="Genomic_DNA"/>
</dbReference>